<feature type="domain" description="Metalloprotease TldD/E central" evidence="7">
    <location>
        <begin position="110"/>
        <end position="216"/>
    </location>
</feature>
<keyword evidence="4" id="KW-0482">Metalloprotease</keyword>
<proteinExistence type="inferred from homology"/>
<dbReference type="Gene3D" id="3.30.2290.10">
    <property type="entry name" value="PmbA/TldD superfamily"/>
    <property type="match status" value="1"/>
</dbReference>
<dbReference type="InterPro" id="IPR035068">
    <property type="entry name" value="TldD/PmbA_N"/>
</dbReference>
<keyword evidence="3" id="KW-0378">Hydrolase</keyword>
<evidence type="ECO:0000256" key="2">
    <source>
        <dbReference type="ARBA" id="ARBA00022670"/>
    </source>
</evidence>
<dbReference type="InterPro" id="IPR045570">
    <property type="entry name" value="Metalloprtase-TldD/E_cen_dom"/>
</dbReference>
<dbReference type="SUPFAM" id="SSF111283">
    <property type="entry name" value="Putative modulator of DNA gyrase, PmbA/TldD"/>
    <property type="match status" value="1"/>
</dbReference>
<evidence type="ECO:0000313" key="8">
    <source>
        <dbReference type="EMBL" id="UXH31157.1"/>
    </source>
</evidence>
<dbReference type="GO" id="GO:0006508">
    <property type="term" value="P:proteolysis"/>
    <property type="evidence" value="ECO:0007669"/>
    <property type="project" value="UniProtKB-KW"/>
</dbReference>
<evidence type="ECO:0000259" key="5">
    <source>
        <dbReference type="Pfam" id="PF01523"/>
    </source>
</evidence>
<protein>
    <submittedName>
        <fullName evidence="8">TldD/PmbA family protein</fullName>
    </submittedName>
</protein>
<dbReference type="InterPro" id="IPR002510">
    <property type="entry name" value="Metalloprtase-TldD/E_N"/>
</dbReference>
<evidence type="ECO:0000256" key="1">
    <source>
        <dbReference type="ARBA" id="ARBA00005836"/>
    </source>
</evidence>
<dbReference type="PANTHER" id="PTHR30624">
    <property type="entry name" value="UNCHARACTERIZED PROTEIN TLDD AND PMBA"/>
    <property type="match status" value="1"/>
</dbReference>
<dbReference type="Pfam" id="PF19290">
    <property type="entry name" value="PmbA_TldD_2nd"/>
    <property type="match status" value="1"/>
</dbReference>
<comment type="similarity">
    <text evidence="1">Belongs to the peptidase U62 family.</text>
</comment>
<dbReference type="InterPro" id="IPR025502">
    <property type="entry name" value="TldD"/>
</dbReference>
<feature type="domain" description="Metalloprotease TldD/E N-terminal" evidence="5">
    <location>
        <begin position="22"/>
        <end position="84"/>
    </location>
</feature>
<keyword evidence="2" id="KW-0645">Protease</keyword>
<dbReference type="PANTHER" id="PTHR30624:SF0">
    <property type="entry name" value="METALLOPROTEASE SLR0863"/>
    <property type="match status" value="1"/>
</dbReference>
<dbReference type="GO" id="GO:0005829">
    <property type="term" value="C:cytosol"/>
    <property type="evidence" value="ECO:0007669"/>
    <property type="project" value="TreeGrafter"/>
</dbReference>
<dbReference type="InterPro" id="IPR045569">
    <property type="entry name" value="Metalloprtase-TldD/E_C"/>
</dbReference>
<dbReference type="Pfam" id="PF19289">
    <property type="entry name" value="PmbA_TldD_3rd"/>
    <property type="match status" value="1"/>
</dbReference>
<dbReference type="InterPro" id="IPR036059">
    <property type="entry name" value="TldD/PmbA_sf"/>
</dbReference>
<gene>
    <name evidence="8" type="ORF">N5910_06325</name>
</gene>
<dbReference type="AlphaFoldDB" id="A0A9E7RTD9"/>
<dbReference type="Pfam" id="PF01523">
    <property type="entry name" value="PmbA_TldD_1st"/>
    <property type="match status" value="1"/>
</dbReference>
<sequence>MELDIDKLAGIIKSIDESAEYVDIRAGYSSTNSILLKDGKLQEVKSGSDTGFRIRVLKNGSWGFAFTDEPGRIDEMAERALKMAGSLSGDVEVGSLGPEVDETSVKTLKAPSEVSAEEKRDIVFEAHQAASIDGVVSTTVSYVDLESSAVFLNSEGSCIETGDVKVALFLNAVASDGTGIQFGHGSCGGTGGFEILEAEDIEKFGRRVGEKAVRLLSASSPPSGRFNVITDPELTGVLVHEALGHAAEADLILQGDSILEGRLGDHVASEEVTVVDDPTMDGFGSYTYDAEGVRASRTVLVEDGILKSLLNSRETSFKLGLEPSGNARSSIADQPIVRMSNTYLEPGELSFEELIEDMKSGVYLRGSRGGQVDTGKGIFQFNAAESFRIEDGEVREPLKDVSLSGNVLETLKNIDGVGSDFKLGIGFCGKSGQSVPVGDGGPHVRIMNAMVGGTG</sequence>
<reference evidence="8" key="1">
    <citation type="submission" date="2022-09" db="EMBL/GenBank/DDBJ databases">
        <title>Characterization of three MwoI isoschizomers from sequenced genome and metagenomes.</title>
        <authorList>
            <person name="Fomenkov A."/>
            <person name="Xu S.Y."/>
            <person name="Roberts R.J."/>
        </authorList>
    </citation>
    <scope>NUCLEOTIDE SEQUENCE</scope>
    <source>
        <strain evidence="8">DSM 2970</strain>
    </source>
</reference>
<dbReference type="PIRSF" id="PIRSF004919">
    <property type="entry name" value="TldD"/>
    <property type="match status" value="1"/>
</dbReference>
<dbReference type="EMBL" id="CP104550">
    <property type="protein sequence ID" value="UXH31157.1"/>
    <property type="molecule type" value="Genomic_DNA"/>
</dbReference>
<dbReference type="GO" id="GO:0008237">
    <property type="term" value="F:metallopeptidase activity"/>
    <property type="evidence" value="ECO:0007669"/>
    <property type="project" value="UniProtKB-KW"/>
</dbReference>
<dbReference type="Proteomes" id="UP001065373">
    <property type="component" value="Chromosome"/>
</dbReference>
<evidence type="ECO:0000256" key="3">
    <source>
        <dbReference type="ARBA" id="ARBA00022801"/>
    </source>
</evidence>
<evidence type="ECO:0000259" key="6">
    <source>
        <dbReference type="Pfam" id="PF19289"/>
    </source>
</evidence>
<dbReference type="InterPro" id="IPR051463">
    <property type="entry name" value="Peptidase_U62_metallo"/>
</dbReference>
<feature type="domain" description="Metalloprotease TldD/E C-terminal" evidence="6">
    <location>
        <begin position="223"/>
        <end position="453"/>
    </location>
</feature>
<evidence type="ECO:0000256" key="4">
    <source>
        <dbReference type="ARBA" id="ARBA00023049"/>
    </source>
</evidence>
<organism evidence="8">
    <name type="scientific">Methanothermobacter wolfeii</name>
    <name type="common">Methanobacterium wolfei</name>
    <dbReference type="NCBI Taxonomy" id="145261"/>
    <lineage>
        <taxon>Archaea</taxon>
        <taxon>Methanobacteriati</taxon>
        <taxon>Methanobacteriota</taxon>
        <taxon>Methanomada group</taxon>
        <taxon>Methanobacteria</taxon>
        <taxon>Methanobacteriales</taxon>
        <taxon>Methanobacteriaceae</taxon>
        <taxon>Methanothermobacter</taxon>
    </lineage>
</organism>
<accession>A0A9E7RTD9</accession>
<dbReference type="GeneID" id="75106851"/>
<dbReference type="RefSeq" id="WP_261599430.1">
    <property type="nucleotide sequence ID" value="NZ_CP104550.1"/>
</dbReference>
<evidence type="ECO:0000259" key="7">
    <source>
        <dbReference type="Pfam" id="PF19290"/>
    </source>
</evidence>
<name>A0A9E7RTD9_METWO</name>